<organism evidence="1 2">
    <name type="scientific">Arthrobacter horti</name>
    <dbReference type="NCBI Taxonomy" id="3068273"/>
    <lineage>
        <taxon>Bacteria</taxon>
        <taxon>Bacillati</taxon>
        <taxon>Actinomycetota</taxon>
        <taxon>Actinomycetes</taxon>
        <taxon>Micrococcales</taxon>
        <taxon>Micrococcaceae</taxon>
        <taxon>Arthrobacter</taxon>
    </lineage>
</organism>
<dbReference type="RefSeq" id="WP_305995679.1">
    <property type="nucleotide sequence ID" value="NZ_JAVALS010000002.1"/>
</dbReference>
<dbReference type="Proteomes" id="UP001232725">
    <property type="component" value="Unassembled WGS sequence"/>
</dbReference>
<protein>
    <submittedName>
        <fullName evidence="1">Uncharacterized protein</fullName>
    </submittedName>
</protein>
<sequence length="69" mass="8131">MERPEPAWMARFEGVRYVQFVGMFGNADEPVARVYRVTRNGVWVTRAETKQRELWHPDDIQPLDGRNTP</sequence>
<keyword evidence="2" id="KW-1185">Reference proteome</keyword>
<comment type="caution">
    <text evidence="1">The sequence shown here is derived from an EMBL/GenBank/DDBJ whole genome shotgun (WGS) entry which is preliminary data.</text>
</comment>
<accession>A0ABT9IM03</accession>
<reference evidence="1 2" key="1">
    <citation type="submission" date="2023-08" db="EMBL/GenBank/DDBJ databases">
        <title>Arthrobacter horti sp. nov., isolated from forest soil.</title>
        <authorList>
            <person name="Park M."/>
        </authorList>
    </citation>
    <scope>NUCLEOTIDE SEQUENCE [LARGE SCALE GENOMIC DNA]</scope>
    <source>
        <strain evidence="1 2">YJM1</strain>
    </source>
</reference>
<evidence type="ECO:0000313" key="2">
    <source>
        <dbReference type="Proteomes" id="UP001232725"/>
    </source>
</evidence>
<proteinExistence type="predicted"/>
<name>A0ABT9IM03_9MICC</name>
<dbReference type="EMBL" id="JAVALS010000002">
    <property type="protein sequence ID" value="MDP5226636.1"/>
    <property type="molecule type" value="Genomic_DNA"/>
</dbReference>
<evidence type="ECO:0000313" key="1">
    <source>
        <dbReference type="EMBL" id="MDP5226636.1"/>
    </source>
</evidence>
<gene>
    <name evidence="1" type="ORF">Q9R02_05645</name>
</gene>